<feature type="transmembrane region" description="Helical" evidence="1">
    <location>
        <begin position="295"/>
        <end position="314"/>
    </location>
</feature>
<keyword evidence="1" id="KW-0472">Membrane</keyword>
<dbReference type="EMBL" id="AP031322">
    <property type="protein sequence ID" value="BFH73278.1"/>
    <property type="molecule type" value="Genomic_DNA"/>
</dbReference>
<reference evidence="2" key="1">
    <citation type="submission" date="2024-03" db="EMBL/GenBank/DDBJ databases">
        <title>Complete genome sequence of Sulfurisphaera javensis strain KD-1.</title>
        <authorList>
            <person name="Sakai H."/>
            <person name="Nur N."/>
            <person name="Suwanto A."/>
            <person name="Kurosawa N."/>
        </authorList>
    </citation>
    <scope>NUCLEOTIDE SEQUENCE</scope>
    <source>
        <strain evidence="2">KD-1</strain>
    </source>
</reference>
<proteinExistence type="predicted"/>
<accession>A0AAT9GQY5</accession>
<evidence type="ECO:0000313" key="2">
    <source>
        <dbReference type="EMBL" id="BFH73278.1"/>
    </source>
</evidence>
<evidence type="ECO:0000256" key="1">
    <source>
        <dbReference type="SAM" id="Phobius"/>
    </source>
</evidence>
<dbReference type="RefSeq" id="WP_369611428.1">
    <property type="nucleotide sequence ID" value="NZ_AP031322.1"/>
</dbReference>
<name>A0AAT9GQY5_9CREN</name>
<keyword evidence="1" id="KW-0812">Transmembrane</keyword>
<keyword evidence="1" id="KW-1133">Transmembrane helix</keyword>
<dbReference type="AlphaFoldDB" id="A0AAT9GQY5"/>
<protein>
    <submittedName>
        <fullName evidence="2">Uncharacterized protein</fullName>
    </submittedName>
</protein>
<dbReference type="GeneID" id="92354155"/>
<organism evidence="2">
    <name type="scientific">Sulfurisphaera javensis</name>
    <dbReference type="NCBI Taxonomy" id="2049879"/>
    <lineage>
        <taxon>Archaea</taxon>
        <taxon>Thermoproteota</taxon>
        <taxon>Thermoprotei</taxon>
        <taxon>Sulfolobales</taxon>
        <taxon>Sulfolobaceae</taxon>
        <taxon>Sulfurisphaera</taxon>
    </lineage>
</organism>
<feature type="transmembrane region" description="Helical" evidence="1">
    <location>
        <begin position="320"/>
        <end position="338"/>
    </location>
</feature>
<dbReference type="KEGG" id="sjv:SJAV_12220"/>
<sequence length="349" mass="40551">MLLGNLRKNKTNADIKPRVVYAPYFIKLKRIGDNLLLRVDTSELTRAWAYLFKYVSGEFDLGAPERDSLLEEINKKVDYYFKYPAFIEDNWEEGLATAIYLYIIEKTEDNENIRGLKKKLKEILEKRSYYKIAGAPYPEELGFLLAYLNVDIHEFANSNKKVLLYYYLYHKLQNQQYSIDININEVFDRSNLLEATLAYLLFGSSSGIQEESILNELGKISFISEVQEYFKSLGIEYDPTFEEVPPNEKLFILLIALKKLDFDKTVYVVGQSSEKAKKLIENSEKLEKTIRTLKTYLIILLILISILLALPFISLPSKEIIEIIVTVPPFVFFLYDLISDKLKENKSSN</sequence>
<gene>
    <name evidence="2" type="ORF">SJAV_12220</name>
</gene>